<name>A0AAV8X6Q4_9CUCU</name>
<gene>
    <name evidence="1" type="ORF">NQ314_013567</name>
</gene>
<accession>A0AAV8X6Q4</accession>
<evidence type="ECO:0000313" key="2">
    <source>
        <dbReference type="Proteomes" id="UP001162156"/>
    </source>
</evidence>
<dbReference type="GO" id="GO:0005549">
    <property type="term" value="F:odorant binding"/>
    <property type="evidence" value="ECO:0007669"/>
    <property type="project" value="InterPro"/>
</dbReference>
<dbReference type="AlphaFoldDB" id="A0AAV8X6Q4"/>
<organism evidence="1 2">
    <name type="scientific">Rhamnusium bicolor</name>
    <dbReference type="NCBI Taxonomy" id="1586634"/>
    <lineage>
        <taxon>Eukaryota</taxon>
        <taxon>Metazoa</taxon>
        <taxon>Ecdysozoa</taxon>
        <taxon>Arthropoda</taxon>
        <taxon>Hexapoda</taxon>
        <taxon>Insecta</taxon>
        <taxon>Pterygota</taxon>
        <taxon>Neoptera</taxon>
        <taxon>Endopterygota</taxon>
        <taxon>Coleoptera</taxon>
        <taxon>Polyphaga</taxon>
        <taxon>Cucujiformia</taxon>
        <taxon>Chrysomeloidea</taxon>
        <taxon>Cerambycidae</taxon>
        <taxon>Lepturinae</taxon>
        <taxon>Rhagiini</taxon>
        <taxon>Rhamnusium</taxon>
    </lineage>
</organism>
<reference evidence="1" key="1">
    <citation type="journal article" date="2023" name="Insect Mol. Biol.">
        <title>Genome sequencing provides insights into the evolution of gene families encoding plant cell wall-degrading enzymes in longhorned beetles.</title>
        <authorList>
            <person name="Shin N.R."/>
            <person name="Okamura Y."/>
            <person name="Kirsch R."/>
            <person name="Pauchet Y."/>
        </authorList>
    </citation>
    <scope>NUCLEOTIDE SEQUENCE</scope>
    <source>
        <strain evidence="1">RBIC_L_NR</strain>
    </source>
</reference>
<dbReference type="Pfam" id="PF01395">
    <property type="entry name" value="PBP_GOBP"/>
    <property type="match status" value="1"/>
</dbReference>
<keyword evidence="2" id="KW-1185">Reference proteome</keyword>
<dbReference type="EMBL" id="JANEYF010003767">
    <property type="protein sequence ID" value="KAJ8934109.1"/>
    <property type="molecule type" value="Genomic_DNA"/>
</dbReference>
<sequence>MGLTPEQREMLLAIHNECVDQTGVTDDTVMRAMAGEFLEDPKFKEHLFCFTKKMGFQNEAGELQPDVIKEKTAYGSVR</sequence>
<proteinExistence type="predicted"/>
<dbReference type="InterPro" id="IPR006170">
    <property type="entry name" value="PBP/GOBP"/>
</dbReference>
<dbReference type="Proteomes" id="UP001162156">
    <property type="component" value="Unassembled WGS sequence"/>
</dbReference>
<dbReference type="CDD" id="cd23992">
    <property type="entry name" value="PBP_GOBP"/>
    <property type="match status" value="1"/>
</dbReference>
<dbReference type="SUPFAM" id="SSF47565">
    <property type="entry name" value="Insect pheromone/odorant-binding proteins"/>
    <property type="match status" value="1"/>
</dbReference>
<dbReference type="Gene3D" id="1.10.238.20">
    <property type="entry name" value="Pheromone/general odorant binding protein domain"/>
    <property type="match status" value="1"/>
</dbReference>
<evidence type="ECO:0000313" key="1">
    <source>
        <dbReference type="EMBL" id="KAJ8934109.1"/>
    </source>
</evidence>
<protein>
    <submittedName>
        <fullName evidence="1">Uncharacterized protein</fullName>
    </submittedName>
</protein>
<dbReference type="InterPro" id="IPR036728">
    <property type="entry name" value="PBP_GOBP_sf"/>
</dbReference>
<comment type="caution">
    <text evidence="1">The sequence shown here is derived from an EMBL/GenBank/DDBJ whole genome shotgun (WGS) entry which is preliminary data.</text>
</comment>